<comment type="caution">
    <text evidence="4">The sequence shown here is derived from an EMBL/GenBank/DDBJ whole genome shotgun (WGS) entry which is preliminary data.</text>
</comment>
<evidence type="ECO:0000313" key="4">
    <source>
        <dbReference type="EMBL" id="RFU26279.1"/>
    </source>
</evidence>
<dbReference type="Pfam" id="PF13561">
    <property type="entry name" value="adh_short_C2"/>
    <property type="match status" value="1"/>
</dbReference>
<dbReference type="PANTHER" id="PTHR43180:SF66">
    <property type="entry name" value="SHORT-CHAIN DEHYDROGENASE_REDUCTASE FAMILY PROTEIN"/>
    <property type="match status" value="1"/>
</dbReference>
<dbReference type="GO" id="GO:0016491">
    <property type="term" value="F:oxidoreductase activity"/>
    <property type="evidence" value="ECO:0007669"/>
    <property type="project" value="UniProtKB-KW"/>
</dbReference>
<proteinExistence type="inferred from homology"/>
<dbReference type="FunFam" id="3.40.50.720:FF:000084">
    <property type="entry name" value="Short-chain dehydrogenase reductase"/>
    <property type="match status" value="1"/>
</dbReference>
<dbReference type="InterPro" id="IPR020904">
    <property type="entry name" value="Sc_DH/Rdtase_CS"/>
</dbReference>
<dbReference type="Pfam" id="PF00106">
    <property type="entry name" value="adh_short"/>
    <property type="match status" value="1"/>
</dbReference>
<evidence type="ECO:0000256" key="1">
    <source>
        <dbReference type="ARBA" id="ARBA00006484"/>
    </source>
</evidence>
<dbReference type="InterPro" id="IPR036291">
    <property type="entry name" value="NAD(P)-bd_dom_sf"/>
</dbReference>
<sequence>MLSLRNQVAIVTGIGCRDKGWSNGLAIATLLARQGAAVFGCDIDPDAADCSKSRILSDVPNTDVTVMRANATSGKSMAQFVEACMKKHGRVDILVNNVGRSEPGDPASMPESVWDQQINVNLKSAYLTTHLVLPIMEKQTGGGNVVNISSVAGLRYIGKPQVAYSASKAAITQFTKVTAVLYASKGVRLNVVTPGLIDTPLVQRLADKYFGGQYDQFREHRAAQVPMGRMGTAWDVAHAVLFLASKEASYITGAELVVDGAFTCSTGEERRGLGAALVEHFVAAGAFVVNADLTPIQSSKPAASMFVKCDVSIWNDQVKLFKSAIAASPKGAIDVVIANAGISRDDRFIQGLDESEPVQPDLKILDVNVIGTIYTAKLAAYYFHKQPKDIFDRCLILTSSIMAYIDTYGVPSYGVSKHAVRGLMCTLRRRHLMRVNSIAPWYLPTPIMSEAWKKSLSVQFQEHGTDWAHVDDAVQTVQNIIKDHSIDGRSFAIVPRQMEQSGSIDLKLDEFEDNSMCGVLQKVTSQVVYVDLPLTRGS</sequence>
<comment type="similarity">
    <text evidence="1">Belongs to the short-chain dehydrogenases/reductases (SDR) family.</text>
</comment>
<reference evidence="4 5" key="1">
    <citation type="submission" date="2018-05" db="EMBL/GenBank/DDBJ databases">
        <title>Draft genome sequence of Scytalidium lignicola DSM 105466, a ubiquitous saprotrophic fungus.</title>
        <authorList>
            <person name="Buettner E."/>
            <person name="Gebauer A.M."/>
            <person name="Hofrichter M."/>
            <person name="Liers C."/>
            <person name="Kellner H."/>
        </authorList>
    </citation>
    <scope>NUCLEOTIDE SEQUENCE [LARGE SCALE GENOMIC DNA]</scope>
    <source>
        <strain evidence="4 5">DSM 105466</strain>
    </source>
</reference>
<evidence type="ECO:0000256" key="2">
    <source>
        <dbReference type="ARBA" id="ARBA00022857"/>
    </source>
</evidence>
<feature type="non-terminal residue" evidence="4">
    <location>
        <position position="538"/>
    </location>
</feature>
<dbReference type="PRINTS" id="PR00081">
    <property type="entry name" value="GDHRDH"/>
</dbReference>
<dbReference type="Gene3D" id="3.40.50.720">
    <property type="entry name" value="NAD(P)-binding Rossmann-like Domain"/>
    <property type="match status" value="2"/>
</dbReference>
<dbReference type="STRING" id="5539.A0A3E2GYT0"/>
<dbReference type="EMBL" id="NCSJ02000271">
    <property type="protein sequence ID" value="RFU26279.1"/>
    <property type="molecule type" value="Genomic_DNA"/>
</dbReference>
<feature type="non-terminal residue" evidence="4">
    <location>
        <position position="1"/>
    </location>
</feature>
<evidence type="ECO:0000256" key="3">
    <source>
        <dbReference type="ARBA" id="ARBA00023002"/>
    </source>
</evidence>
<keyword evidence="3" id="KW-0560">Oxidoreductase</keyword>
<dbReference type="PANTHER" id="PTHR43180">
    <property type="entry name" value="3-OXOACYL-(ACYL-CARRIER-PROTEIN) REDUCTASE (AFU_ORTHOLOGUE AFUA_6G11210)"/>
    <property type="match status" value="1"/>
</dbReference>
<gene>
    <name evidence="4" type="ORF">B7463_g10046</name>
</gene>
<protein>
    <submittedName>
        <fullName evidence="4">Uncharacterized protein</fullName>
    </submittedName>
</protein>
<keyword evidence="5" id="KW-1185">Reference proteome</keyword>
<dbReference type="InterPro" id="IPR002347">
    <property type="entry name" value="SDR_fam"/>
</dbReference>
<dbReference type="Proteomes" id="UP000258309">
    <property type="component" value="Unassembled WGS sequence"/>
</dbReference>
<dbReference type="CDD" id="cd05233">
    <property type="entry name" value="SDR_c"/>
    <property type="match status" value="1"/>
</dbReference>
<dbReference type="SUPFAM" id="SSF51735">
    <property type="entry name" value="NAD(P)-binding Rossmann-fold domains"/>
    <property type="match status" value="2"/>
</dbReference>
<dbReference type="PRINTS" id="PR00080">
    <property type="entry name" value="SDRFAMILY"/>
</dbReference>
<dbReference type="GO" id="GO:0009688">
    <property type="term" value="P:abscisic acid biosynthetic process"/>
    <property type="evidence" value="ECO:0007669"/>
    <property type="project" value="UniProtKB-ARBA"/>
</dbReference>
<dbReference type="PROSITE" id="PS00061">
    <property type="entry name" value="ADH_SHORT"/>
    <property type="match status" value="2"/>
</dbReference>
<name>A0A3E2GYT0_SCYLI</name>
<dbReference type="PROSITE" id="PS51257">
    <property type="entry name" value="PROKAR_LIPOPROTEIN"/>
    <property type="match status" value="1"/>
</dbReference>
<evidence type="ECO:0000313" key="5">
    <source>
        <dbReference type="Proteomes" id="UP000258309"/>
    </source>
</evidence>
<dbReference type="OrthoDB" id="498125at2759"/>
<organism evidence="4 5">
    <name type="scientific">Scytalidium lignicola</name>
    <name type="common">Hyphomycete</name>
    <dbReference type="NCBI Taxonomy" id="5539"/>
    <lineage>
        <taxon>Eukaryota</taxon>
        <taxon>Fungi</taxon>
        <taxon>Dikarya</taxon>
        <taxon>Ascomycota</taxon>
        <taxon>Pezizomycotina</taxon>
        <taxon>Leotiomycetes</taxon>
        <taxon>Leotiomycetes incertae sedis</taxon>
        <taxon>Scytalidium</taxon>
    </lineage>
</organism>
<accession>A0A3E2GYT0</accession>
<dbReference type="AlphaFoldDB" id="A0A3E2GYT0"/>
<keyword evidence="2" id="KW-0521">NADP</keyword>